<organism evidence="2 3">
    <name type="scientific">Rubroshorea leprosula</name>
    <dbReference type="NCBI Taxonomy" id="152421"/>
    <lineage>
        <taxon>Eukaryota</taxon>
        <taxon>Viridiplantae</taxon>
        <taxon>Streptophyta</taxon>
        <taxon>Embryophyta</taxon>
        <taxon>Tracheophyta</taxon>
        <taxon>Spermatophyta</taxon>
        <taxon>Magnoliopsida</taxon>
        <taxon>eudicotyledons</taxon>
        <taxon>Gunneridae</taxon>
        <taxon>Pentapetalae</taxon>
        <taxon>rosids</taxon>
        <taxon>malvids</taxon>
        <taxon>Malvales</taxon>
        <taxon>Dipterocarpaceae</taxon>
        <taxon>Rubroshorea</taxon>
    </lineage>
</organism>
<evidence type="ECO:0008006" key="4">
    <source>
        <dbReference type="Google" id="ProtNLM"/>
    </source>
</evidence>
<keyword evidence="3" id="KW-1185">Reference proteome</keyword>
<comment type="caution">
    <text evidence="2">The sequence shown here is derived from an EMBL/GenBank/DDBJ whole genome shotgun (WGS) entry which is preliminary data.</text>
</comment>
<dbReference type="Proteomes" id="UP001054252">
    <property type="component" value="Unassembled WGS sequence"/>
</dbReference>
<sequence length="115" mass="13444">MSIEERNMHTSSRLGISFMVLLFFCFCTGVHSQNVHASTKNRLGNRRNLTLHYQSKDNDLGQQNVADEKYHFDAYSFDRDFARFQSNCSWLVAAEGMYSLNGQTGFCEFNYYWPE</sequence>
<accession>A0AAV5I4L0</accession>
<dbReference type="EMBL" id="BPVZ01000009">
    <property type="protein sequence ID" value="GKU96053.1"/>
    <property type="molecule type" value="Genomic_DNA"/>
</dbReference>
<dbReference type="AlphaFoldDB" id="A0AAV5I4L0"/>
<name>A0AAV5I4L0_9ROSI</name>
<evidence type="ECO:0000313" key="2">
    <source>
        <dbReference type="EMBL" id="GKU96053.1"/>
    </source>
</evidence>
<feature type="chain" id="PRO_5043596238" description="S-protein homolog" evidence="1">
    <location>
        <begin position="33"/>
        <end position="115"/>
    </location>
</feature>
<proteinExistence type="predicted"/>
<feature type="signal peptide" evidence="1">
    <location>
        <begin position="1"/>
        <end position="32"/>
    </location>
</feature>
<reference evidence="2 3" key="1">
    <citation type="journal article" date="2021" name="Commun. Biol.">
        <title>The genome of Shorea leprosula (Dipterocarpaceae) highlights the ecological relevance of drought in aseasonal tropical rainforests.</title>
        <authorList>
            <person name="Ng K.K.S."/>
            <person name="Kobayashi M.J."/>
            <person name="Fawcett J.A."/>
            <person name="Hatakeyama M."/>
            <person name="Paape T."/>
            <person name="Ng C.H."/>
            <person name="Ang C.C."/>
            <person name="Tnah L.H."/>
            <person name="Lee C.T."/>
            <person name="Nishiyama T."/>
            <person name="Sese J."/>
            <person name="O'Brien M.J."/>
            <person name="Copetti D."/>
            <person name="Mohd Noor M.I."/>
            <person name="Ong R.C."/>
            <person name="Putra M."/>
            <person name="Sireger I.Z."/>
            <person name="Indrioko S."/>
            <person name="Kosugi Y."/>
            <person name="Izuno A."/>
            <person name="Isagi Y."/>
            <person name="Lee S.L."/>
            <person name="Shimizu K.K."/>
        </authorList>
    </citation>
    <scope>NUCLEOTIDE SEQUENCE [LARGE SCALE GENOMIC DNA]</scope>
    <source>
        <strain evidence="2">214</strain>
    </source>
</reference>
<keyword evidence="1" id="KW-0732">Signal</keyword>
<protein>
    <recommendedName>
        <fullName evidence="4">S-protein homolog</fullName>
    </recommendedName>
</protein>
<gene>
    <name evidence="2" type="ORF">SLEP1_g9333</name>
</gene>
<evidence type="ECO:0000256" key="1">
    <source>
        <dbReference type="SAM" id="SignalP"/>
    </source>
</evidence>
<evidence type="ECO:0000313" key="3">
    <source>
        <dbReference type="Proteomes" id="UP001054252"/>
    </source>
</evidence>